<evidence type="ECO:0000256" key="1">
    <source>
        <dbReference type="SAM" id="Phobius"/>
    </source>
</evidence>
<evidence type="ECO:0000313" key="3">
    <source>
        <dbReference type="Proteomes" id="UP001054837"/>
    </source>
</evidence>
<evidence type="ECO:0000313" key="2">
    <source>
        <dbReference type="EMBL" id="GIY37047.1"/>
    </source>
</evidence>
<protein>
    <recommendedName>
        <fullName evidence="4">Secreted protein</fullName>
    </recommendedName>
</protein>
<organism evidence="2 3">
    <name type="scientific">Caerostris darwini</name>
    <dbReference type="NCBI Taxonomy" id="1538125"/>
    <lineage>
        <taxon>Eukaryota</taxon>
        <taxon>Metazoa</taxon>
        <taxon>Ecdysozoa</taxon>
        <taxon>Arthropoda</taxon>
        <taxon>Chelicerata</taxon>
        <taxon>Arachnida</taxon>
        <taxon>Araneae</taxon>
        <taxon>Araneomorphae</taxon>
        <taxon>Entelegynae</taxon>
        <taxon>Araneoidea</taxon>
        <taxon>Araneidae</taxon>
        <taxon>Caerostris</taxon>
    </lineage>
</organism>
<keyword evidence="1" id="KW-1133">Transmembrane helix</keyword>
<evidence type="ECO:0008006" key="4">
    <source>
        <dbReference type="Google" id="ProtNLM"/>
    </source>
</evidence>
<name>A0AAV4SWU7_9ARAC</name>
<feature type="transmembrane region" description="Helical" evidence="1">
    <location>
        <begin position="20"/>
        <end position="38"/>
    </location>
</feature>
<keyword evidence="1" id="KW-0472">Membrane</keyword>
<comment type="caution">
    <text evidence="2">The sequence shown here is derived from an EMBL/GenBank/DDBJ whole genome shotgun (WGS) entry which is preliminary data.</text>
</comment>
<dbReference type="AlphaFoldDB" id="A0AAV4SWU7"/>
<gene>
    <name evidence="2" type="ORF">CDAR_306521</name>
</gene>
<sequence>MSTQQTQTMIYWGIGTWRSILIIFMLVRFHCMFPYNSLSNSRVRSASSWKYFRPQQIICKPCSVEERSGDRATLSLCLFIDKREDIQ</sequence>
<proteinExistence type="predicted"/>
<accession>A0AAV4SWU7</accession>
<dbReference type="Proteomes" id="UP001054837">
    <property type="component" value="Unassembled WGS sequence"/>
</dbReference>
<keyword evidence="3" id="KW-1185">Reference proteome</keyword>
<reference evidence="2 3" key="1">
    <citation type="submission" date="2021-06" db="EMBL/GenBank/DDBJ databases">
        <title>Caerostris darwini draft genome.</title>
        <authorList>
            <person name="Kono N."/>
            <person name="Arakawa K."/>
        </authorList>
    </citation>
    <scope>NUCLEOTIDE SEQUENCE [LARGE SCALE GENOMIC DNA]</scope>
</reference>
<dbReference type="EMBL" id="BPLQ01008396">
    <property type="protein sequence ID" value="GIY37047.1"/>
    <property type="molecule type" value="Genomic_DNA"/>
</dbReference>
<keyword evidence="1" id="KW-0812">Transmembrane</keyword>